<keyword evidence="4" id="KW-0238">DNA-binding</keyword>
<feature type="domain" description="TF-B3" evidence="8">
    <location>
        <begin position="260"/>
        <end position="367"/>
    </location>
</feature>
<evidence type="ECO:0000256" key="1">
    <source>
        <dbReference type="ARBA" id="ARBA00004123"/>
    </source>
</evidence>
<comment type="caution">
    <text evidence="9">The sequence shown here is derived from an EMBL/GenBank/DDBJ whole genome shotgun (WGS) entry which is preliminary data.</text>
</comment>
<evidence type="ECO:0000256" key="5">
    <source>
        <dbReference type="ARBA" id="ARBA00023163"/>
    </source>
</evidence>
<keyword evidence="7" id="KW-1133">Transmembrane helix</keyword>
<evidence type="ECO:0000259" key="8">
    <source>
        <dbReference type="PROSITE" id="PS50863"/>
    </source>
</evidence>
<organism evidence="9 10">
    <name type="scientific">Buddleja alternifolia</name>
    <dbReference type="NCBI Taxonomy" id="168488"/>
    <lineage>
        <taxon>Eukaryota</taxon>
        <taxon>Viridiplantae</taxon>
        <taxon>Streptophyta</taxon>
        <taxon>Embryophyta</taxon>
        <taxon>Tracheophyta</taxon>
        <taxon>Spermatophyta</taxon>
        <taxon>Magnoliopsida</taxon>
        <taxon>eudicotyledons</taxon>
        <taxon>Gunneridae</taxon>
        <taxon>Pentapetalae</taxon>
        <taxon>asterids</taxon>
        <taxon>lamiids</taxon>
        <taxon>Lamiales</taxon>
        <taxon>Scrophulariaceae</taxon>
        <taxon>Buddlejeae</taxon>
        <taxon>Buddleja</taxon>
    </lineage>
</organism>
<gene>
    <name evidence="9" type="ORF">BUALT_Bualt01G0202400</name>
</gene>
<dbReference type="PROSITE" id="PS50863">
    <property type="entry name" value="B3"/>
    <property type="match status" value="1"/>
</dbReference>
<evidence type="ECO:0000313" key="10">
    <source>
        <dbReference type="Proteomes" id="UP000826271"/>
    </source>
</evidence>
<dbReference type="GO" id="GO:0003677">
    <property type="term" value="F:DNA binding"/>
    <property type="evidence" value="ECO:0007669"/>
    <property type="project" value="UniProtKB-KW"/>
</dbReference>
<comment type="subcellular location">
    <subcellularLocation>
        <location evidence="1">Nucleus</location>
    </subcellularLocation>
</comment>
<keyword evidence="10" id="KW-1185">Reference proteome</keyword>
<evidence type="ECO:0000256" key="2">
    <source>
        <dbReference type="ARBA" id="ARBA00022737"/>
    </source>
</evidence>
<evidence type="ECO:0000256" key="3">
    <source>
        <dbReference type="ARBA" id="ARBA00023015"/>
    </source>
</evidence>
<evidence type="ECO:0000256" key="7">
    <source>
        <dbReference type="SAM" id="Phobius"/>
    </source>
</evidence>
<dbReference type="PANTHER" id="PTHR31674:SF62">
    <property type="entry name" value="B3 DOMAIN-CONTAINING PROTEIN REM14-RELATED"/>
    <property type="match status" value="1"/>
</dbReference>
<dbReference type="InterPro" id="IPR015300">
    <property type="entry name" value="DNA-bd_pseudobarrel_sf"/>
</dbReference>
<dbReference type="InterPro" id="IPR003340">
    <property type="entry name" value="B3_DNA-bd"/>
</dbReference>
<feature type="transmembrane region" description="Helical" evidence="7">
    <location>
        <begin position="383"/>
        <end position="404"/>
    </location>
</feature>
<dbReference type="InterPro" id="IPR039218">
    <property type="entry name" value="REM_fam"/>
</dbReference>
<dbReference type="Proteomes" id="UP000826271">
    <property type="component" value="Unassembled WGS sequence"/>
</dbReference>
<dbReference type="AlphaFoldDB" id="A0AAV6Y8N2"/>
<protein>
    <recommendedName>
        <fullName evidence="8">TF-B3 domain-containing protein</fullName>
    </recommendedName>
</protein>
<keyword evidence="2" id="KW-0677">Repeat</keyword>
<dbReference type="Gene3D" id="2.40.330.10">
    <property type="entry name" value="DNA-binding pseudobarrel domain"/>
    <property type="match status" value="2"/>
</dbReference>
<keyword evidence="6" id="KW-0539">Nucleus</keyword>
<evidence type="ECO:0000256" key="6">
    <source>
        <dbReference type="ARBA" id="ARBA00023242"/>
    </source>
</evidence>
<sequence>MREGDPKWRELQIIFNAMVAQGEKDPWEHVINIPSSDEEMEMLPAKNGQYQLMPFLDGIPVYDISSGENYEEVINGQMIQDISLIVVPNDDVVASPDTQFWKEVFEGSASDTGSEEYENDNGLMFFPTQDAMAGSRNLVDPEEFVRRSNITPEDVMTVETYLKTLTFIIEKVEGRLMLHRRTWERCRKDHGIEDKWFLLFRHQSSLRFKLSLFDPSACNIENEFINIDNEDESDVEQLSDAVRDNLHVDDGPKIFSVAIPHSSAYDYHMGRLDRLSIPAEVWTKYNLLRFTKAVLRVASNETDKWDVDLKWVSKHHKARRSDQGTFALKEGWVKFAKNNEITAQNTCHFEITEEEGSVVHMEVHIDRGFVGLQVGDRLFGMKFMLFIFRTCYVVVFCTLCTVFVI</sequence>
<dbReference type="GO" id="GO:0005634">
    <property type="term" value="C:nucleus"/>
    <property type="evidence" value="ECO:0007669"/>
    <property type="project" value="UniProtKB-SubCell"/>
</dbReference>
<dbReference type="Pfam" id="PF02362">
    <property type="entry name" value="B3"/>
    <property type="match status" value="1"/>
</dbReference>
<keyword evidence="5" id="KW-0804">Transcription</keyword>
<keyword evidence="3" id="KW-0805">Transcription regulation</keyword>
<evidence type="ECO:0000313" key="9">
    <source>
        <dbReference type="EMBL" id="KAG8391581.1"/>
    </source>
</evidence>
<dbReference type="PANTHER" id="PTHR31674">
    <property type="entry name" value="B3 DOMAIN-CONTAINING PROTEIN REM-LIKE 3-RELATED"/>
    <property type="match status" value="1"/>
</dbReference>
<reference evidence="9" key="1">
    <citation type="submission" date="2019-10" db="EMBL/GenBank/DDBJ databases">
        <authorList>
            <person name="Zhang R."/>
            <person name="Pan Y."/>
            <person name="Wang J."/>
            <person name="Ma R."/>
            <person name="Yu S."/>
        </authorList>
    </citation>
    <scope>NUCLEOTIDE SEQUENCE</scope>
    <source>
        <strain evidence="9">LA-IB0</strain>
        <tissue evidence="9">Leaf</tissue>
    </source>
</reference>
<keyword evidence="7" id="KW-0472">Membrane</keyword>
<proteinExistence type="predicted"/>
<keyword evidence="7" id="KW-0812">Transmembrane</keyword>
<name>A0AAV6Y8N2_9LAMI</name>
<dbReference type="SUPFAM" id="SSF101936">
    <property type="entry name" value="DNA-binding pseudobarrel domain"/>
    <property type="match status" value="1"/>
</dbReference>
<evidence type="ECO:0000256" key="4">
    <source>
        <dbReference type="ARBA" id="ARBA00023125"/>
    </source>
</evidence>
<accession>A0AAV6Y8N2</accession>
<dbReference type="EMBL" id="WHWC01000001">
    <property type="protein sequence ID" value="KAG8391581.1"/>
    <property type="molecule type" value="Genomic_DNA"/>
</dbReference>